<protein>
    <recommendedName>
        <fullName evidence="1">DUF6431 domain-containing protein</fullName>
    </recommendedName>
</protein>
<evidence type="ECO:0000313" key="3">
    <source>
        <dbReference type="Proteomes" id="UP000020077"/>
    </source>
</evidence>
<feature type="domain" description="DUF6431" evidence="1">
    <location>
        <begin position="30"/>
        <end position="122"/>
    </location>
</feature>
<evidence type="ECO:0000259" key="1">
    <source>
        <dbReference type="Pfam" id="PF20020"/>
    </source>
</evidence>
<name>A0A080LVJ4_9PROT</name>
<proteinExistence type="predicted"/>
<dbReference type="Pfam" id="PF20020">
    <property type="entry name" value="DUF6431"/>
    <property type="match status" value="1"/>
</dbReference>
<accession>A0A080LVJ4</accession>
<dbReference type="InterPro" id="IPR045536">
    <property type="entry name" value="DUF6431"/>
</dbReference>
<reference evidence="2 3" key="1">
    <citation type="submission" date="2014-02" db="EMBL/GenBank/DDBJ databases">
        <title>Expanding our view of genomic diversity in Candidatus Accumulibacter clades.</title>
        <authorList>
            <person name="Skennerton C.T."/>
            <person name="Barr J.J."/>
            <person name="Slater F.R."/>
            <person name="Bond P.L."/>
            <person name="Tyson G.W."/>
        </authorList>
    </citation>
    <scope>NUCLEOTIDE SEQUENCE [LARGE SCALE GENOMIC DNA]</scope>
    <source>
        <strain evidence="3">BA-91</strain>
    </source>
</reference>
<gene>
    <name evidence="2" type="ORF">AW09_003127</name>
</gene>
<dbReference type="Proteomes" id="UP000020077">
    <property type="component" value="Unassembled WGS sequence"/>
</dbReference>
<sequence length="177" mass="20589">MRRIVIGITSLEQHIEAVKANPEHYRPRCCPHCGIKLLWRHGHYERKAGRQLEQRSLNPVPICRYLCSGCQRTCSRLPECIAPRRWYDWSVQQEALKPRLKGCSAGHRADYGGPDERTVDRWWQWLKARSDLFEFHLRARFAELGRAAGFDALWRQVFASLGLARAMAILDHELSVP</sequence>
<dbReference type="AlphaFoldDB" id="A0A080LVJ4"/>
<dbReference type="EMBL" id="JDVG02000501">
    <property type="protein sequence ID" value="KFB71730.1"/>
    <property type="molecule type" value="Genomic_DNA"/>
</dbReference>
<comment type="caution">
    <text evidence="2">The sequence shown here is derived from an EMBL/GenBank/DDBJ whole genome shotgun (WGS) entry which is preliminary data.</text>
</comment>
<evidence type="ECO:0000313" key="2">
    <source>
        <dbReference type="EMBL" id="KFB71730.1"/>
    </source>
</evidence>
<organism evidence="2 3">
    <name type="scientific">Candidatus Accumulibacter phosphatis</name>
    <dbReference type="NCBI Taxonomy" id="327160"/>
    <lineage>
        <taxon>Bacteria</taxon>
        <taxon>Pseudomonadati</taxon>
        <taxon>Pseudomonadota</taxon>
        <taxon>Betaproteobacteria</taxon>
        <taxon>Candidatus Accumulibacter</taxon>
    </lineage>
</organism>